<dbReference type="AlphaFoldDB" id="A0AAW8R2R7"/>
<keyword evidence="1" id="KW-0732">Signal</keyword>
<protein>
    <submittedName>
        <fullName evidence="2">Porin</fullName>
    </submittedName>
</protein>
<feature type="signal peptide" evidence="1">
    <location>
        <begin position="1"/>
        <end position="23"/>
    </location>
</feature>
<reference evidence="2 3" key="1">
    <citation type="submission" date="2023-09" db="EMBL/GenBank/DDBJ databases">
        <authorList>
            <person name="Rey-Velasco X."/>
        </authorList>
    </citation>
    <scope>NUCLEOTIDE SEQUENCE [LARGE SCALE GENOMIC DNA]</scope>
    <source>
        <strain evidence="2 3">W409</strain>
    </source>
</reference>
<dbReference type="RefSeq" id="WP_311361245.1">
    <property type="nucleotide sequence ID" value="NZ_JAVRIE010000002.1"/>
</dbReference>
<organism evidence="2 3">
    <name type="scientific">Brumicola blandensis</name>
    <dbReference type="NCBI Taxonomy" id="3075611"/>
    <lineage>
        <taxon>Bacteria</taxon>
        <taxon>Pseudomonadati</taxon>
        <taxon>Pseudomonadota</taxon>
        <taxon>Gammaproteobacteria</taxon>
        <taxon>Alteromonadales</taxon>
        <taxon>Alteromonadaceae</taxon>
        <taxon>Brumicola</taxon>
    </lineage>
</organism>
<dbReference type="Proteomes" id="UP001249020">
    <property type="component" value="Unassembled WGS sequence"/>
</dbReference>
<name>A0AAW8R2R7_9ALTE</name>
<evidence type="ECO:0000313" key="3">
    <source>
        <dbReference type="Proteomes" id="UP001249020"/>
    </source>
</evidence>
<keyword evidence="3" id="KW-1185">Reference proteome</keyword>
<accession>A0AAW8R2R7</accession>
<dbReference type="InterPro" id="IPR031593">
    <property type="entry name" value="Porin_7"/>
</dbReference>
<dbReference type="EMBL" id="JAVRIE010000002">
    <property type="protein sequence ID" value="MDT0582486.1"/>
    <property type="molecule type" value="Genomic_DNA"/>
</dbReference>
<proteinExistence type="predicted"/>
<evidence type="ECO:0000256" key="1">
    <source>
        <dbReference type="SAM" id="SignalP"/>
    </source>
</evidence>
<comment type="caution">
    <text evidence="2">The sequence shown here is derived from an EMBL/GenBank/DDBJ whole genome shotgun (WGS) entry which is preliminary data.</text>
</comment>
<gene>
    <name evidence="2" type="ORF">RM544_08035</name>
</gene>
<evidence type="ECO:0000313" key="2">
    <source>
        <dbReference type="EMBL" id="MDT0582486.1"/>
    </source>
</evidence>
<dbReference type="Pfam" id="PF16956">
    <property type="entry name" value="Porin_7"/>
    <property type="match status" value="1"/>
</dbReference>
<sequence length="299" mass="33493">MLTRTLCFAATTAALFFTQQAYAEDYQTFIGASVLSNKSSFTQDGQTTSDTREAWSLNGTYYLDARPTLGPLNEFDYINQQSFVSAGLFGTGGNRQYSIGGEYLVNDWVVFGDTVYESDSDTEFLTVGFGYFLTKDFKLSISNTSGDGISGLVDSDESVFNFAADYVLQLDGKDYVGFSYNTDEDLIVQQFRTKYFGSLAGGRYLVLNANLSVFDDDFFSDETLDLGGAYYFNQFTSVGADVNVIGDTDSYSIFAKHFFNTRSSLQVSYSSNERRNVDSGFSQFSFENDIWQINYVYQY</sequence>
<feature type="chain" id="PRO_5043768202" evidence="1">
    <location>
        <begin position="24"/>
        <end position="299"/>
    </location>
</feature>